<name>A0AAD7R127_9TELE</name>
<dbReference type="Proteomes" id="UP001221898">
    <property type="component" value="Unassembled WGS sequence"/>
</dbReference>
<feature type="compositionally biased region" description="Basic and acidic residues" evidence="3">
    <location>
        <begin position="120"/>
        <end position="136"/>
    </location>
</feature>
<dbReference type="Pfam" id="PF05380">
    <property type="entry name" value="Peptidase_A17"/>
    <property type="match status" value="1"/>
</dbReference>
<proteinExistence type="inferred from homology"/>
<dbReference type="SUPFAM" id="SSF56672">
    <property type="entry name" value="DNA/RNA polymerases"/>
    <property type="match status" value="1"/>
</dbReference>
<dbReference type="InterPro" id="IPR008042">
    <property type="entry name" value="Retrotrans_Pao"/>
</dbReference>
<comment type="caution">
    <text evidence="5">The sequence shown here is derived from an EMBL/GenBank/DDBJ whole genome shotgun (WGS) entry which is preliminary data.</text>
</comment>
<evidence type="ECO:0000256" key="3">
    <source>
        <dbReference type="SAM" id="MobiDB-lite"/>
    </source>
</evidence>
<dbReference type="EMBL" id="JAINUG010002451">
    <property type="protein sequence ID" value="KAJ8349177.1"/>
    <property type="molecule type" value="Genomic_DNA"/>
</dbReference>
<dbReference type="Pfam" id="PF00078">
    <property type="entry name" value="RVT_1"/>
    <property type="match status" value="1"/>
</dbReference>
<gene>
    <name evidence="5" type="ORF">AAFF_G00184350</name>
</gene>
<evidence type="ECO:0000256" key="1">
    <source>
        <dbReference type="ARBA" id="ARBA00010879"/>
    </source>
</evidence>
<dbReference type="Gene3D" id="3.10.10.10">
    <property type="entry name" value="HIV Type 1 Reverse Transcriptase, subunit A, domain 1"/>
    <property type="match status" value="1"/>
</dbReference>
<reference evidence="5" key="1">
    <citation type="journal article" date="2023" name="Science">
        <title>Genome structures resolve the early diversification of teleost fishes.</title>
        <authorList>
            <person name="Parey E."/>
            <person name="Louis A."/>
            <person name="Montfort J."/>
            <person name="Bouchez O."/>
            <person name="Roques C."/>
            <person name="Iampietro C."/>
            <person name="Lluch J."/>
            <person name="Castinel A."/>
            <person name="Donnadieu C."/>
            <person name="Desvignes T."/>
            <person name="Floi Bucao C."/>
            <person name="Jouanno E."/>
            <person name="Wen M."/>
            <person name="Mejri S."/>
            <person name="Dirks R."/>
            <person name="Jansen H."/>
            <person name="Henkel C."/>
            <person name="Chen W.J."/>
            <person name="Zahm M."/>
            <person name="Cabau C."/>
            <person name="Klopp C."/>
            <person name="Thompson A.W."/>
            <person name="Robinson-Rechavi M."/>
            <person name="Braasch I."/>
            <person name="Lecointre G."/>
            <person name="Bobe J."/>
            <person name="Postlethwait J.H."/>
            <person name="Berthelot C."/>
            <person name="Roest Crollius H."/>
            <person name="Guiguen Y."/>
        </authorList>
    </citation>
    <scope>NUCLEOTIDE SEQUENCE</scope>
    <source>
        <strain evidence="5">NC1722</strain>
    </source>
</reference>
<evidence type="ECO:0000313" key="5">
    <source>
        <dbReference type="EMBL" id="KAJ8349177.1"/>
    </source>
</evidence>
<dbReference type="InterPro" id="IPR043502">
    <property type="entry name" value="DNA/RNA_pol_sf"/>
</dbReference>
<dbReference type="PANTHER" id="PTHR47331:SF5">
    <property type="entry name" value="RIBONUCLEASE H"/>
    <property type="match status" value="1"/>
</dbReference>
<organism evidence="5 6">
    <name type="scientific">Aldrovandia affinis</name>
    <dbReference type="NCBI Taxonomy" id="143900"/>
    <lineage>
        <taxon>Eukaryota</taxon>
        <taxon>Metazoa</taxon>
        <taxon>Chordata</taxon>
        <taxon>Craniata</taxon>
        <taxon>Vertebrata</taxon>
        <taxon>Euteleostomi</taxon>
        <taxon>Actinopterygii</taxon>
        <taxon>Neopterygii</taxon>
        <taxon>Teleostei</taxon>
        <taxon>Notacanthiformes</taxon>
        <taxon>Halosauridae</taxon>
        <taxon>Aldrovandia</taxon>
    </lineage>
</organism>
<accession>A0AAD7R127</accession>
<dbReference type="GO" id="GO:0004523">
    <property type="term" value="F:RNA-DNA hybrid ribonuclease activity"/>
    <property type="evidence" value="ECO:0007669"/>
    <property type="project" value="UniProtKB-EC"/>
</dbReference>
<evidence type="ECO:0000256" key="2">
    <source>
        <dbReference type="ARBA" id="ARBA00012180"/>
    </source>
</evidence>
<dbReference type="PANTHER" id="PTHR47331">
    <property type="entry name" value="PHD-TYPE DOMAIN-CONTAINING PROTEIN"/>
    <property type="match status" value="1"/>
</dbReference>
<dbReference type="InterPro" id="IPR000477">
    <property type="entry name" value="RT_dom"/>
</dbReference>
<dbReference type="AlphaFoldDB" id="A0AAD7R127"/>
<dbReference type="InterPro" id="IPR043128">
    <property type="entry name" value="Rev_trsase/Diguanyl_cyclase"/>
</dbReference>
<protein>
    <recommendedName>
        <fullName evidence="2">ribonuclease H</fullName>
        <ecNumber evidence="2">3.1.26.4</ecNumber>
    </recommendedName>
</protein>
<evidence type="ECO:0000313" key="6">
    <source>
        <dbReference type="Proteomes" id="UP001221898"/>
    </source>
</evidence>
<dbReference type="CDD" id="cd01644">
    <property type="entry name" value="RT_pepA17"/>
    <property type="match status" value="1"/>
</dbReference>
<sequence>MASLIQTYGQPHQLSLQRIAELMEEPTIRSGDTAGFRKFALRVRALVGMLEQLGEDGRIELRCGSHVARLLRKLPQDLRATFRRYLYSRRDGVPSLMDFAEWLEYELVIQEGGDRLDRIGGCPRREKQAEEGDKSKRAARKTTNVLHGAAQDTAPMQCLNFKQLTKEQKATWVKSNNRCWRCGRRHQAAQCRLKVLCKTCKGKHLEALHDVNLRAAKREACREVQRASEVLQQYSHQQQCLFLATTSQAAELFKQVEKLWQLDTLPYRSERLVTRSRRDEEATNLLEAKTTRVEVEGVLRYATPLLRVSNMPTLTAPPEAALSTLRGTEKRLSRDPVKAEAYRAEIMKLEKTGYATRVSPEKARTSKESWFIPHHLVTHNGKNRVVFNCSFTYKDQNLNELLLSGPNLGASLLGVLLRFREHSTAISSDIKGMFHQVRLLPEDRPLLRFLWRDLQRDSQPSVYEWQVLPFGTTCSPCCAIYALQRHVHDHSHQGDEVCESIERHFYVDNWLQSFSSPDGAKEVIDKLRGLLMEGGFELRQWASNIPDVISHLPNEIRSEGSEQWLNHTDMDPQEAALGLRWLCHSDTLRYKSRLLKCSPPTMRNIYRVLASQYDPIGFLTPFTTRAKVLVQQLWDKKREWDDPLLPGDLLTA</sequence>
<keyword evidence="6" id="KW-1185">Reference proteome</keyword>
<evidence type="ECO:0000259" key="4">
    <source>
        <dbReference type="Pfam" id="PF00078"/>
    </source>
</evidence>
<feature type="domain" description="Reverse transcriptase" evidence="4">
    <location>
        <begin position="419"/>
        <end position="538"/>
    </location>
</feature>
<dbReference type="Gene3D" id="3.30.70.270">
    <property type="match status" value="1"/>
</dbReference>
<comment type="similarity">
    <text evidence="1">Belongs to the beta type-B retroviral polymerase family. HERV class-II K(HML-2) pol subfamily.</text>
</comment>
<feature type="region of interest" description="Disordered" evidence="3">
    <location>
        <begin position="120"/>
        <end position="139"/>
    </location>
</feature>
<dbReference type="EC" id="3.1.26.4" evidence="2"/>